<keyword evidence="1" id="KW-0472">Membrane</keyword>
<dbReference type="Proteomes" id="UP001152320">
    <property type="component" value="Chromosome 15"/>
</dbReference>
<proteinExistence type="predicted"/>
<evidence type="ECO:0000313" key="2">
    <source>
        <dbReference type="EMBL" id="KAJ8028485.1"/>
    </source>
</evidence>
<sequence>MEHLVKNEHLPATSDPPIVAASPTSVNMQPPPYEPVLPQQTVLVRSTYNEAPPGVTAKAIVSIVLSVIAFFCSYVTAFCAIPSIVFGVMALSSDYSDNQRKSYANTALGLMLGGVVTAVIIVVLVVVLLINAGSESSSYHGYY</sequence>
<keyword evidence="1" id="KW-1133">Transmembrane helix</keyword>
<organism evidence="2 3">
    <name type="scientific">Holothuria leucospilota</name>
    <name type="common">Black long sea cucumber</name>
    <name type="synonym">Mertensiothuria leucospilota</name>
    <dbReference type="NCBI Taxonomy" id="206669"/>
    <lineage>
        <taxon>Eukaryota</taxon>
        <taxon>Metazoa</taxon>
        <taxon>Echinodermata</taxon>
        <taxon>Eleutherozoa</taxon>
        <taxon>Echinozoa</taxon>
        <taxon>Holothuroidea</taxon>
        <taxon>Aspidochirotacea</taxon>
        <taxon>Aspidochirotida</taxon>
        <taxon>Holothuriidae</taxon>
        <taxon>Holothuria</taxon>
    </lineage>
</organism>
<protein>
    <recommendedName>
        <fullName evidence="4">DUF4190 domain-containing protein</fullName>
    </recommendedName>
</protein>
<keyword evidence="1" id="KW-0812">Transmembrane</keyword>
<dbReference type="EMBL" id="JAIZAY010000015">
    <property type="protein sequence ID" value="KAJ8028485.1"/>
    <property type="molecule type" value="Genomic_DNA"/>
</dbReference>
<reference evidence="2" key="1">
    <citation type="submission" date="2021-10" db="EMBL/GenBank/DDBJ databases">
        <title>Tropical sea cucumber genome reveals ecological adaptation and Cuvierian tubules defense mechanism.</title>
        <authorList>
            <person name="Chen T."/>
        </authorList>
    </citation>
    <scope>NUCLEOTIDE SEQUENCE</scope>
    <source>
        <strain evidence="2">Nanhai2018</strain>
        <tissue evidence="2">Muscle</tissue>
    </source>
</reference>
<name>A0A9Q1H0S3_HOLLE</name>
<comment type="caution">
    <text evidence="2">The sequence shown here is derived from an EMBL/GenBank/DDBJ whole genome shotgun (WGS) entry which is preliminary data.</text>
</comment>
<evidence type="ECO:0000313" key="3">
    <source>
        <dbReference type="Proteomes" id="UP001152320"/>
    </source>
</evidence>
<dbReference type="AlphaFoldDB" id="A0A9Q1H0S3"/>
<keyword evidence="3" id="KW-1185">Reference proteome</keyword>
<gene>
    <name evidence="2" type="ORF">HOLleu_30733</name>
</gene>
<evidence type="ECO:0000256" key="1">
    <source>
        <dbReference type="SAM" id="Phobius"/>
    </source>
</evidence>
<feature type="transmembrane region" description="Helical" evidence="1">
    <location>
        <begin position="59"/>
        <end position="91"/>
    </location>
</feature>
<evidence type="ECO:0008006" key="4">
    <source>
        <dbReference type="Google" id="ProtNLM"/>
    </source>
</evidence>
<feature type="transmembrane region" description="Helical" evidence="1">
    <location>
        <begin position="103"/>
        <end position="130"/>
    </location>
</feature>
<accession>A0A9Q1H0S3</accession>